<sequence>MDDGAWSFLMKSSAVGRSIISMVRRGQREGAAFPSVTACGVLQLDSKWNRPPCLSFSECACLLPATTVRAVYLIIYSSLVVRMIFFDMLGLV</sequence>
<keyword evidence="2" id="KW-1185">Reference proteome</keyword>
<evidence type="ECO:0000313" key="2">
    <source>
        <dbReference type="Proteomes" id="UP000000768"/>
    </source>
</evidence>
<name>A0A194YTX9_SORBI</name>
<dbReference type="EMBL" id="CM000763">
    <property type="protein sequence ID" value="KXG31300.1"/>
    <property type="molecule type" value="Genomic_DNA"/>
</dbReference>
<reference evidence="1 2" key="1">
    <citation type="journal article" date="2009" name="Nature">
        <title>The Sorghum bicolor genome and the diversification of grasses.</title>
        <authorList>
            <person name="Paterson A.H."/>
            <person name="Bowers J.E."/>
            <person name="Bruggmann R."/>
            <person name="Dubchak I."/>
            <person name="Grimwood J."/>
            <person name="Gundlach H."/>
            <person name="Haberer G."/>
            <person name="Hellsten U."/>
            <person name="Mitros T."/>
            <person name="Poliakov A."/>
            <person name="Schmutz J."/>
            <person name="Spannagl M."/>
            <person name="Tang H."/>
            <person name="Wang X."/>
            <person name="Wicker T."/>
            <person name="Bharti A.K."/>
            <person name="Chapman J."/>
            <person name="Feltus F.A."/>
            <person name="Gowik U."/>
            <person name="Grigoriev I.V."/>
            <person name="Lyons E."/>
            <person name="Maher C.A."/>
            <person name="Martis M."/>
            <person name="Narechania A."/>
            <person name="Otillar R.P."/>
            <person name="Penning B.W."/>
            <person name="Salamov A.A."/>
            <person name="Wang Y."/>
            <person name="Zhang L."/>
            <person name="Carpita N.C."/>
            <person name="Freeling M."/>
            <person name="Gingle A.R."/>
            <person name="Hash C.T."/>
            <person name="Keller B."/>
            <person name="Klein P."/>
            <person name="Kresovich S."/>
            <person name="McCann M.C."/>
            <person name="Ming R."/>
            <person name="Peterson D.G."/>
            <person name="Mehboob-ur-Rahman"/>
            <person name="Ware D."/>
            <person name="Westhoff P."/>
            <person name="Mayer K.F."/>
            <person name="Messing J."/>
            <person name="Rokhsar D.S."/>
        </authorList>
    </citation>
    <scope>NUCLEOTIDE SEQUENCE [LARGE SCALE GENOMIC DNA]</scope>
    <source>
        <strain evidence="2">cv. BTx623</strain>
    </source>
</reference>
<gene>
    <name evidence="1" type="ORF">SORBI_3004G335200</name>
</gene>
<dbReference type="AlphaFoldDB" id="A0A194YTX9"/>
<proteinExistence type="predicted"/>
<accession>A0A194YTX9</accession>
<dbReference type="Gramene" id="KXG31300">
    <property type="protein sequence ID" value="KXG31300"/>
    <property type="gene ID" value="SORBI_3004G335200"/>
</dbReference>
<reference evidence="2" key="2">
    <citation type="journal article" date="2018" name="Plant J.">
        <title>The Sorghum bicolor reference genome: improved assembly, gene annotations, a transcriptome atlas, and signatures of genome organization.</title>
        <authorList>
            <person name="McCormick R.F."/>
            <person name="Truong S.K."/>
            <person name="Sreedasyam A."/>
            <person name="Jenkins J."/>
            <person name="Shu S."/>
            <person name="Sims D."/>
            <person name="Kennedy M."/>
            <person name="Amirebrahimi M."/>
            <person name="Weers B.D."/>
            <person name="McKinley B."/>
            <person name="Mattison A."/>
            <person name="Morishige D.T."/>
            <person name="Grimwood J."/>
            <person name="Schmutz J."/>
            <person name="Mullet J.E."/>
        </authorList>
    </citation>
    <scope>NUCLEOTIDE SEQUENCE [LARGE SCALE GENOMIC DNA]</scope>
    <source>
        <strain evidence="2">cv. BTx623</strain>
    </source>
</reference>
<protein>
    <submittedName>
        <fullName evidence="1">Uncharacterized protein</fullName>
    </submittedName>
</protein>
<dbReference type="Proteomes" id="UP000000768">
    <property type="component" value="Chromosome 4"/>
</dbReference>
<evidence type="ECO:0000313" key="1">
    <source>
        <dbReference type="EMBL" id="KXG31300.1"/>
    </source>
</evidence>
<organism evidence="1 2">
    <name type="scientific">Sorghum bicolor</name>
    <name type="common">Sorghum</name>
    <name type="synonym">Sorghum vulgare</name>
    <dbReference type="NCBI Taxonomy" id="4558"/>
    <lineage>
        <taxon>Eukaryota</taxon>
        <taxon>Viridiplantae</taxon>
        <taxon>Streptophyta</taxon>
        <taxon>Embryophyta</taxon>
        <taxon>Tracheophyta</taxon>
        <taxon>Spermatophyta</taxon>
        <taxon>Magnoliopsida</taxon>
        <taxon>Liliopsida</taxon>
        <taxon>Poales</taxon>
        <taxon>Poaceae</taxon>
        <taxon>PACMAD clade</taxon>
        <taxon>Panicoideae</taxon>
        <taxon>Andropogonodae</taxon>
        <taxon>Andropogoneae</taxon>
        <taxon>Sorghinae</taxon>
        <taxon>Sorghum</taxon>
    </lineage>
</organism>
<dbReference type="InParanoid" id="A0A194YTX9"/>